<dbReference type="InterPro" id="IPR050109">
    <property type="entry name" value="HTH-type_TetR-like_transc_reg"/>
</dbReference>
<comment type="caution">
    <text evidence="6">The sequence shown here is derived from an EMBL/GenBank/DDBJ whole genome shotgun (WGS) entry which is preliminary data.</text>
</comment>
<dbReference type="PROSITE" id="PS50977">
    <property type="entry name" value="HTH_TETR_2"/>
    <property type="match status" value="1"/>
</dbReference>
<dbReference type="PANTHER" id="PTHR30055">
    <property type="entry name" value="HTH-TYPE TRANSCRIPTIONAL REGULATOR RUTR"/>
    <property type="match status" value="1"/>
</dbReference>
<dbReference type="Gene3D" id="1.10.357.10">
    <property type="entry name" value="Tetracycline Repressor, domain 2"/>
    <property type="match status" value="1"/>
</dbReference>
<reference evidence="7" key="1">
    <citation type="submission" date="2017-09" db="EMBL/GenBank/DDBJ databases">
        <title>FDA dAtabase for Regulatory Grade micrObial Sequences (FDA-ARGOS): Supporting development and validation of Infectious Disease Dx tests.</title>
        <authorList>
            <person name="Minogue T."/>
            <person name="Wolcott M."/>
            <person name="Wasieloski L."/>
            <person name="Aguilar W."/>
            <person name="Moore D."/>
            <person name="Tallon L."/>
            <person name="Sadzewicz L."/>
            <person name="Ott S."/>
            <person name="Zhao X."/>
            <person name="Nagaraj S."/>
            <person name="Vavikolanu K."/>
            <person name="Aluvathingal J."/>
            <person name="Nadendla S."/>
            <person name="Sichtig H."/>
        </authorList>
    </citation>
    <scope>NUCLEOTIDE SEQUENCE [LARGE SCALE GENOMIC DNA]</scope>
    <source>
        <strain evidence="7">FDAARGOS_394</strain>
    </source>
</reference>
<dbReference type="OrthoDB" id="5293507at2"/>
<evidence type="ECO:0000313" key="7">
    <source>
        <dbReference type="Proteomes" id="UP000220246"/>
    </source>
</evidence>
<keyword evidence="2 4" id="KW-0238">DNA-binding</keyword>
<evidence type="ECO:0000259" key="5">
    <source>
        <dbReference type="PROSITE" id="PS50977"/>
    </source>
</evidence>
<dbReference type="GO" id="GO:0003700">
    <property type="term" value="F:DNA-binding transcription factor activity"/>
    <property type="evidence" value="ECO:0007669"/>
    <property type="project" value="TreeGrafter"/>
</dbReference>
<dbReference type="SUPFAM" id="SSF46689">
    <property type="entry name" value="Homeodomain-like"/>
    <property type="match status" value="1"/>
</dbReference>
<proteinExistence type="predicted"/>
<protein>
    <submittedName>
        <fullName evidence="6">TetR/AcrR family transcriptional regulator</fullName>
    </submittedName>
</protein>
<feature type="domain" description="HTH tetR-type" evidence="5">
    <location>
        <begin position="15"/>
        <end position="75"/>
    </location>
</feature>
<evidence type="ECO:0000313" key="6">
    <source>
        <dbReference type="EMBL" id="PEH89061.1"/>
    </source>
</evidence>
<dbReference type="InterPro" id="IPR009057">
    <property type="entry name" value="Homeodomain-like_sf"/>
</dbReference>
<dbReference type="AlphaFoldDB" id="A0A2A7UV47"/>
<dbReference type="Gene3D" id="1.10.10.60">
    <property type="entry name" value="Homeodomain-like"/>
    <property type="match status" value="1"/>
</dbReference>
<dbReference type="STRING" id="1219032.GCA_001515545_01482"/>
<keyword evidence="1" id="KW-0805">Transcription regulation</keyword>
<evidence type="ECO:0000256" key="4">
    <source>
        <dbReference type="PROSITE-ProRule" id="PRU00335"/>
    </source>
</evidence>
<accession>A0A2A7UV47</accession>
<dbReference type="InterPro" id="IPR001647">
    <property type="entry name" value="HTH_TetR"/>
</dbReference>
<sequence length="218" mass="23600">MPMTSRSSIKQQIQRVREQAIVAAVNRLLATKGYDAMTVDEVAAEAGMAKASLYKLFTSKEELAGAAMVGVLDRALAFVDGLRDEAAQAAEAGIPIRPLNQLKAVTRWAMQTQLEGEMPSLPAQNSNLSASLQSNDAYMDRLIALSNRLSIWITEAQTSGQLQAALPAELVLYTLFARACDPVVALLKESGQYTHTQIIDWVTSTTFDGLADVKSMAH</sequence>
<dbReference type="PANTHER" id="PTHR30055:SF234">
    <property type="entry name" value="HTH-TYPE TRANSCRIPTIONAL REGULATOR BETI"/>
    <property type="match status" value="1"/>
</dbReference>
<keyword evidence="3" id="KW-0804">Transcription</keyword>
<dbReference type="Pfam" id="PF00440">
    <property type="entry name" value="TetR_N"/>
    <property type="match status" value="1"/>
</dbReference>
<evidence type="ECO:0000256" key="1">
    <source>
        <dbReference type="ARBA" id="ARBA00023015"/>
    </source>
</evidence>
<name>A0A2A7UV47_COMTR</name>
<evidence type="ECO:0000256" key="3">
    <source>
        <dbReference type="ARBA" id="ARBA00023163"/>
    </source>
</evidence>
<organism evidence="6 7">
    <name type="scientific">Comamonas terrigena</name>
    <dbReference type="NCBI Taxonomy" id="32013"/>
    <lineage>
        <taxon>Bacteria</taxon>
        <taxon>Pseudomonadati</taxon>
        <taxon>Pseudomonadota</taxon>
        <taxon>Betaproteobacteria</taxon>
        <taxon>Burkholderiales</taxon>
        <taxon>Comamonadaceae</taxon>
        <taxon>Comamonas</taxon>
    </lineage>
</organism>
<dbReference type="Proteomes" id="UP000220246">
    <property type="component" value="Unassembled WGS sequence"/>
</dbReference>
<dbReference type="GO" id="GO:0000976">
    <property type="term" value="F:transcription cis-regulatory region binding"/>
    <property type="evidence" value="ECO:0007669"/>
    <property type="project" value="TreeGrafter"/>
</dbReference>
<feature type="DNA-binding region" description="H-T-H motif" evidence="4">
    <location>
        <begin position="38"/>
        <end position="57"/>
    </location>
</feature>
<keyword evidence="7" id="KW-1185">Reference proteome</keyword>
<evidence type="ECO:0000256" key="2">
    <source>
        <dbReference type="ARBA" id="ARBA00023125"/>
    </source>
</evidence>
<dbReference type="EMBL" id="PDEA01000001">
    <property type="protein sequence ID" value="PEH89061.1"/>
    <property type="molecule type" value="Genomic_DNA"/>
</dbReference>
<dbReference type="PRINTS" id="PR00455">
    <property type="entry name" value="HTHTETR"/>
</dbReference>
<gene>
    <name evidence="6" type="ORF">CRM82_11090</name>
</gene>